<dbReference type="PROSITE" id="PS50893">
    <property type="entry name" value="ABC_TRANSPORTER_2"/>
    <property type="match status" value="2"/>
</dbReference>
<evidence type="ECO:0000256" key="7">
    <source>
        <dbReference type="ARBA" id="ARBA00023136"/>
    </source>
</evidence>
<dbReference type="InterPro" id="IPR027417">
    <property type="entry name" value="P-loop_NTPase"/>
</dbReference>
<feature type="transmembrane region" description="Helical" evidence="9">
    <location>
        <begin position="1111"/>
        <end position="1142"/>
    </location>
</feature>
<feature type="transmembrane region" description="Helical" evidence="9">
    <location>
        <begin position="110"/>
        <end position="129"/>
    </location>
</feature>
<feature type="transmembrane region" description="Helical" evidence="9">
    <location>
        <begin position="501"/>
        <end position="527"/>
    </location>
</feature>
<dbReference type="PROSITE" id="PS50929">
    <property type="entry name" value="ABC_TM1F"/>
    <property type="match status" value="2"/>
</dbReference>
<feature type="transmembrane region" description="Helical" evidence="9">
    <location>
        <begin position="1035"/>
        <end position="1055"/>
    </location>
</feature>
<feature type="transmembrane region" description="Helical" evidence="9">
    <location>
        <begin position="320"/>
        <end position="341"/>
    </location>
</feature>
<dbReference type="PANTHER" id="PTHR24223:SF399">
    <property type="entry name" value="ABC TRANSPORTER ATNG"/>
    <property type="match status" value="1"/>
</dbReference>
<dbReference type="RefSeq" id="XP_002850212.1">
    <property type="nucleotide sequence ID" value="XM_002850166.1"/>
</dbReference>
<dbReference type="SUPFAM" id="SSF90123">
    <property type="entry name" value="ABC transporter transmembrane region"/>
    <property type="match status" value="2"/>
</dbReference>
<dbReference type="STRING" id="554155.C5FCI4"/>
<evidence type="ECO:0000256" key="6">
    <source>
        <dbReference type="ARBA" id="ARBA00022989"/>
    </source>
</evidence>
<feature type="transmembrane region" description="Helical" evidence="9">
    <location>
        <begin position="888"/>
        <end position="916"/>
    </location>
</feature>
<dbReference type="InterPro" id="IPR011527">
    <property type="entry name" value="ABC1_TM_dom"/>
</dbReference>
<dbReference type="Gene3D" id="3.40.50.300">
    <property type="entry name" value="P-loop containing nucleotide triphosphate hydrolases"/>
    <property type="match status" value="2"/>
</dbReference>
<evidence type="ECO:0000259" key="11">
    <source>
        <dbReference type="PROSITE" id="PS50929"/>
    </source>
</evidence>
<proteinExistence type="predicted"/>
<dbReference type="Pfam" id="PF00664">
    <property type="entry name" value="ABC_membrane"/>
    <property type="match status" value="2"/>
</dbReference>
<feature type="transmembrane region" description="Helical" evidence="9">
    <location>
        <begin position="416"/>
        <end position="434"/>
    </location>
</feature>
<dbReference type="HOGENOM" id="CLU_000604_27_5_1"/>
<keyword evidence="3 9" id="KW-0812">Transmembrane</keyword>
<dbReference type="FunFam" id="1.20.1560.10:FF:000066">
    <property type="entry name" value="ABC multidrug transporter (Eurofung)"/>
    <property type="match status" value="1"/>
</dbReference>
<accession>C5FCI4</accession>
<evidence type="ECO:0000256" key="2">
    <source>
        <dbReference type="ARBA" id="ARBA00022448"/>
    </source>
</evidence>
<dbReference type="Pfam" id="PF24357">
    <property type="entry name" value="TMD0_ABC"/>
    <property type="match status" value="1"/>
</dbReference>
<evidence type="ECO:0000313" key="13">
    <source>
        <dbReference type="Proteomes" id="UP000002035"/>
    </source>
</evidence>
<feature type="domain" description="ABC transmembrane type-1" evidence="11">
    <location>
        <begin position="901"/>
        <end position="1177"/>
    </location>
</feature>
<reference evidence="13" key="1">
    <citation type="journal article" date="2012" name="MBio">
        <title>Comparative genome analysis of Trichophyton rubrum and related dermatophytes reveals candidate genes involved in infection.</title>
        <authorList>
            <person name="Martinez D.A."/>
            <person name="Oliver B.G."/>
            <person name="Graeser Y."/>
            <person name="Goldberg J.M."/>
            <person name="Li W."/>
            <person name="Martinez-Rossi N.M."/>
            <person name="Monod M."/>
            <person name="Shelest E."/>
            <person name="Barton R.C."/>
            <person name="Birch E."/>
            <person name="Brakhage A.A."/>
            <person name="Chen Z."/>
            <person name="Gurr S.J."/>
            <person name="Heiman D."/>
            <person name="Heitman J."/>
            <person name="Kosti I."/>
            <person name="Rossi A."/>
            <person name="Saif S."/>
            <person name="Samalova M."/>
            <person name="Saunders C.W."/>
            <person name="Shea T."/>
            <person name="Summerbell R.C."/>
            <person name="Xu J."/>
            <person name="Young S."/>
            <person name="Zeng Q."/>
            <person name="Birren B.W."/>
            <person name="Cuomo C.A."/>
            <person name="White T.C."/>
        </authorList>
    </citation>
    <scope>NUCLEOTIDE SEQUENCE [LARGE SCALE GENOMIC DNA]</scope>
    <source>
        <strain evidence="13">ATCC MYA-4605 / CBS 113480</strain>
    </source>
</reference>
<feature type="domain" description="ABC transporter" evidence="10">
    <location>
        <begin position="616"/>
        <end position="846"/>
    </location>
</feature>
<dbReference type="InterPro" id="IPR044726">
    <property type="entry name" value="ABCC_6TM_D2"/>
</dbReference>
<dbReference type="InterPro" id="IPR050173">
    <property type="entry name" value="ABC_transporter_C-like"/>
</dbReference>
<feature type="transmembrane region" description="Helical" evidence="9">
    <location>
        <begin position="539"/>
        <end position="560"/>
    </location>
</feature>
<feature type="transmembrane region" description="Helical" evidence="9">
    <location>
        <begin position="141"/>
        <end position="161"/>
    </location>
</feature>
<protein>
    <submittedName>
        <fullName evidence="12">ABC transporter</fullName>
    </submittedName>
</protein>
<dbReference type="InterPro" id="IPR017871">
    <property type="entry name" value="ABC_transporter-like_CS"/>
</dbReference>
<evidence type="ECO:0000256" key="8">
    <source>
        <dbReference type="SAM" id="MobiDB-lite"/>
    </source>
</evidence>
<dbReference type="VEuPathDB" id="FungiDB:MCYG_00316"/>
<dbReference type="PROSITE" id="PS00211">
    <property type="entry name" value="ABC_TRANSPORTER_1"/>
    <property type="match status" value="1"/>
</dbReference>
<dbReference type="FunFam" id="1.20.1560.10:FF:000055">
    <property type="entry name" value="ABC multidrug transporter (Eurofung)"/>
    <property type="match status" value="1"/>
</dbReference>
<evidence type="ECO:0000256" key="5">
    <source>
        <dbReference type="ARBA" id="ARBA00022840"/>
    </source>
</evidence>
<gene>
    <name evidence="12" type="ORF">MCYG_00316</name>
</gene>
<sequence length="1479" mass="162923">MAANLTDTWPACARDVDLQFGPTVGPNCRGGFDFTLTFEQSILTITPSVLLLLFTPLRLYWLSRASLKTKSSLSAACSTKLLGAVALTGIQVALLALWAKTPQAQTVVSIPAAVLSLVDALAICLLSYMEHTRSIRPSTSLGVFFLASLVLDIPQSRTLFLSPDDRTPIAAVFTAGIGLKLLLLVLEAQSKIRELKPPYLLYPPESTASIWVRLAFWWLNPLFFRGFARLLTMQDLFSMDKKLVTFTIRDKMHATWDRQAHSKSPYALIKATISCLRWALLSVVCPRISLIGFKYAQPFLISSVIGFVQAPSSDQKRSHALGLVAAAFLVYLGIAVTTVGYKREMYRMIVMARGGLVGLVYSKTLKIPDGSYDGSAALTLMSTDVDRITTGLQSLHEVWARIVEIAIGMWLLGDQLGAVAVVPIAMIALCTFANSQLSKRIAGKQKVWNAAVQKRIAVTSSMLGSMKSMKMMGMTEMVYDSIQEYRVQEIRSAMGYRWLSLWTNTIASTPVIFAPVLTFVVFVAQASTKGSGSLSTQHAFTSLSVITLVSQPASLLMYAINESAAMKGCFDRLQKFLLTPTGSDGRGAFAVTKSTSDDASVPKTDLDVSTGKFDAIQVQQATVRPAPAADPALTQVSMNCPQASLTIVVGPVGCGKTTLLRAVLGEVPCDEGTITLSSKRAAFCAQAPWLPNGTIKDVISGFCEEGQIDDVWLHTVIHACALDEDILQLPQVENTVIGSRGVTLSGGQKQRVALARAVYTRYDIILLDDVLSALDQKTEALVVERLLGPQGLLRKLRITALLVTHSTRYLHIADQIIALSRDGKLKEVLQGQDIQTNGESQVAQWGNDMILEDGPPRTGKVSKPRPVAKAPRPNNADLKRKTGDLTVYAYYFQAFGWLRTFGFLACTALFTFATTFQQIWLQWWAEANGGEIAKYMSIYIVLAVAAMVSRCFTFWWSLIWMSPISSINLHKILLQVTVRAPLSFFSNTDSGVLLNQFSQDIGLIDRVLPLCLIRVVVQLFIILSQTALIAMGSTYMSVLIPFCIITVYFLQRFYLRTSRQLRYLDLESRSPLYSHFLETIEGLATLRAFGWQKVFQETNTKLLDTSQQPFYLLYCIQCWLNLVLDLLVAAIGVVAIALAVLLPSFTTAGTIGLALNNVLGFNQALAVLIDSWTQLETSLGAIARLKNLEQSVTPEHQDGEDLVPPEAWPEHGAIELRDVSASYGNVKSFQFSTGRDLPFHTARSENRGLWSNGKVFISRFRVQLSHFTLLKLFPLNSGKSSLLLALLRLLNLDSGSIVIDGYDLKSLPRDLIRNRLVAIPQEPFFLSESVRINADPSGKSSDQAIIEALKKTQIWTVLEKRGGLDTHMKEQPLSRGEQQLFCLARTMLRSGKVLILDEATSNVDAETDKLMQQIIREEFQDYTIITVAHRLDTIMDSDMVAVLDKGRIVEYSSPQDLLSRPSMFADLVGGSRGAKKCAS</sequence>
<organism evidence="12 13">
    <name type="scientific">Arthroderma otae (strain ATCC MYA-4605 / CBS 113480)</name>
    <name type="common">Microsporum canis</name>
    <dbReference type="NCBI Taxonomy" id="554155"/>
    <lineage>
        <taxon>Eukaryota</taxon>
        <taxon>Fungi</taxon>
        <taxon>Dikarya</taxon>
        <taxon>Ascomycota</taxon>
        <taxon>Pezizomycotina</taxon>
        <taxon>Eurotiomycetes</taxon>
        <taxon>Eurotiomycetidae</taxon>
        <taxon>Onygenales</taxon>
        <taxon>Arthrodermataceae</taxon>
        <taxon>Microsporum</taxon>
    </lineage>
</organism>
<comment type="subcellular location">
    <subcellularLocation>
        <location evidence="1">Membrane</location>
        <topology evidence="1">Multi-pass membrane protein</topology>
    </subcellularLocation>
</comment>
<dbReference type="eggNOG" id="KOG0054">
    <property type="taxonomic scope" value="Eukaryota"/>
</dbReference>
<evidence type="ECO:0000259" key="10">
    <source>
        <dbReference type="PROSITE" id="PS50893"/>
    </source>
</evidence>
<evidence type="ECO:0000313" key="12">
    <source>
        <dbReference type="EMBL" id="EEQ27428.1"/>
    </source>
</evidence>
<feature type="region of interest" description="Disordered" evidence="8">
    <location>
        <begin position="855"/>
        <end position="875"/>
    </location>
</feature>
<dbReference type="GO" id="GO:0140359">
    <property type="term" value="F:ABC-type transporter activity"/>
    <property type="evidence" value="ECO:0007669"/>
    <property type="project" value="InterPro"/>
</dbReference>
<evidence type="ECO:0000256" key="1">
    <source>
        <dbReference type="ARBA" id="ARBA00004141"/>
    </source>
</evidence>
<feature type="transmembrane region" description="Helical" evidence="9">
    <location>
        <begin position="1007"/>
        <end position="1029"/>
    </location>
</feature>
<dbReference type="GO" id="GO:0016020">
    <property type="term" value="C:membrane"/>
    <property type="evidence" value="ECO:0007669"/>
    <property type="project" value="UniProtKB-SubCell"/>
</dbReference>
<keyword evidence="2" id="KW-0813">Transport</keyword>
<dbReference type="Proteomes" id="UP000002035">
    <property type="component" value="Unassembled WGS sequence"/>
</dbReference>
<name>C5FCI4_ARTOC</name>
<dbReference type="GO" id="GO:0005524">
    <property type="term" value="F:ATP binding"/>
    <property type="evidence" value="ECO:0007669"/>
    <property type="project" value="UniProtKB-KW"/>
</dbReference>
<keyword evidence="7 9" id="KW-0472">Membrane</keyword>
<dbReference type="GO" id="GO:0016887">
    <property type="term" value="F:ATP hydrolysis activity"/>
    <property type="evidence" value="ECO:0007669"/>
    <property type="project" value="InterPro"/>
</dbReference>
<dbReference type="SUPFAM" id="SSF52540">
    <property type="entry name" value="P-loop containing nucleoside triphosphate hydrolases"/>
    <property type="match status" value="2"/>
</dbReference>
<dbReference type="Gene3D" id="1.20.1560.10">
    <property type="entry name" value="ABC transporter type 1, transmembrane domain"/>
    <property type="match status" value="2"/>
</dbReference>
<dbReference type="InterPro" id="IPR056227">
    <property type="entry name" value="TMD0_ABC"/>
</dbReference>
<feature type="transmembrane region" description="Helical" evidence="9">
    <location>
        <begin position="81"/>
        <end position="98"/>
    </location>
</feature>
<feature type="domain" description="ABC transmembrane type-1" evidence="11">
    <location>
        <begin position="296"/>
        <end position="565"/>
    </location>
</feature>
<dbReference type="Pfam" id="PF00005">
    <property type="entry name" value="ABC_tran"/>
    <property type="match status" value="2"/>
</dbReference>
<dbReference type="EMBL" id="DS995701">
    <property type="protein sequence ID" value="EEQ27428.1"/>
    <property type="molecule type" value="Genomic_DNA"/>
</dbReference>
<keyword evidence="6 9" id="KW-1133">Transmembrane helix</keyword>
<evidence type="ECO:0000256" key="3">
    <source>
        <dbReference type="ARBA" id="ARBA00022692"/>
    </source>
</evidence>
<dbReference type="InterPro" id="IPR003439">
    <property type="entry name" value="ABC_transporter-like_ATP-bd"/>
</dbReference>
<dbReference type="OrthoDB" id="6500128at2759"/>
<evidence type="ECO:0000256" key="9">
    <source>
        <dbReference type="SAM" id="Phobius"/>
    </source>
</evidence>
<keyword evidence="13" id="KW-1185">Reference proteome</keyword>
<dbReference type="PANTHER" id="PTHR24223">
    <property type="entry name" value="ATP-BINDING CASSETTE SUB-FAMILY C"/>
    <property type="match status" value="1"/>
</dbReference>
<dbReference type="InterPro" id="IPR036640">
    <property type="entry name" value="ABC1_TM_sf"/>
</dbReference>
<keyword evidence="4" id="KW-0547">Nucleotide-binding</keyword>
<feature type="domain" description="ABC transporter" evidence="10">
    <location>
        <begin position="1242"/>
        <end position="1470"/>
    </location>
</feature>
<evidence type="ECO:0000256" key="4">
    <source>
        <dbReference type="ARBA" id="ARBA00022741"/>
    </source>
</evidence>
<dbReference type="GeneID" id="9225273"/>
<keyword evidence="5" id="KW-0067">ATP-binding</keyword>
<dbReference type="CDD" id="cd18580">
    <property type="entry name" value="ABC_6TM_ABCC_D2"/>
    <property type="match status" value="1"/>
</dbReference>
<feature type="transmembrane region" description="Helical" evidence="9">
    <location>
        <begin position="167"/>
        <end position="186"/>
    </location>
</feature>
<dbReference type="SMART" id="SM00382">
    <property type="entry name" value="AAA"/>
    <property type="match status" value="2"/>
</dbReference>
<feature type="transmembrane region" description="Helical" evidence="9">
    <location>
        <begin position="42"/>
        <end position="61"/>
    </location>
</feature>
<feature type="transmembrane region" description="Helical" evidence="9">
    <location>
        <begin position="936"/>
        <end position="961"/>
    </location>
</feature>
<dbReference type="InterPro" id="IPR003593">
    <property type="entry name" value="AAA+_ATPase"/>
</dbReference>